<dbReference type="OrthoDB" id="458113at2"/>
<keyword evidence="2" id="KW-1185">Reference proteome</keyword>
<sequence length="134" mass="14404">MNLMRLQERHDVTVGREGEIFTGDAPPDQPLSRVQGAGEAWHAASHMPRNTVFVERAGAPGWMYSFQTSRGRAYTLFAYFDGSDYQVSVLAPELGGITGAPVFPGVASLEEAYAKSVIWAAGMDAVLAGRPSPC</sequence>
<name>A0A4V5UZN7_9ACTN</name>
<proteinExistence type="predicted"/>
<comment type="caution">
    <text evidence="1">The sequence shown here is derived from an EMBL/GenBank/DDBJ whole genome shotgun (WGS) entry which is preliminary data.</text>
</comment>
<dbReference type="Proteomes" id="UP000308705">
    <property type="component" value="Unassembled WGS sequence"/>
</dbReference>
<dbReference type="EMBL" id="SZQA01000044">
    <property type="protein sequence ID" value="TKK83603.1"/>
    <property type="molecule type" value="Genomic_DNA"/>
</dbReference>
<evidence type="ECO:0000313" key="1">
    <source>
        <dbReference type="EMBL" id="TKK83603.1"/>
    </source>
</evidence>
<gene>
    <name evidence="1" type="ORF">FDA94_33200</name>
</gene>
<reference evidence="1 2" key="1">
    <citation type="submission" date="2019-04" db="EMBL/GenBank/DDBJ databases">
        <title>Herbidospora sp. NEAU-GS14.nov., a novel actinomycete isolated from soil.</title>
        <authorList>
            <person name="Han L."/>
        </authorList>
    </citation>
    <scope>NUCLEOTIDE SEQUENCE [LARGE SCALE GENOMIC DNA]</scope>
    <source>
        <strain evidence="1 2">NEAU-GS14</strain>
    </source>
</reference>
<evidence type="ECO:0000313" key="2">
    <source>
        <dbReference type="Proteomes" id="UP000308705"/>
    </source>
</evidence>
<accession>A0A4V5UZN7</accession>
<dbReference type="AlphaFoldDB" id="A0A4V5UZN7"/>
<organism evidence="1 2">
    <name type="scientific">Herbidospora galbida</name>
    <dbReference type="NCBI Taxonomy" id="2575442"/>
    <lineage>
        <taxon>Bacteria</taxon>
        <taxon>Bacillati</taxon>
        <taxon>Actinomycetota</taxon>
        <taxon>Actinomycetes</taxon>
        <taxon>Streptosporangiales</taxon>
        <taxon>Streptosporangiaceae</taxon>
        <taxon>Herbidospora</taxon>
    </lineage>
</organism>
<dbReference type="RefSeq" id="WP_137251019.1">
    <property type="nucleotide sequence ID" value="NZ_SZQA01000044.1"/>
</dbReference>
<protein>
    <submittedName>
        <fullName evidence="1">Uncharacterized protein</fullName>
    </submittedName>
</protein>